<proteinExistence type="predicted"/>
<feature type="compositionally biased region" description="Acidic residues" evidence="1">
    <location>
        <begin position="525"/>
        <end position="535"/>
    </location>
</feature>
<dbReference type="Gene3D" id="3.40.50.300">
    <property type="entry name" value="P-loop containing nucleotide triphosphate hydrolases"/>
    <property type="match status" value="1"/>
</dbReference>
<dbReference type="SMART" id="SM00833">
    <property type="entry name" value="CobW_C"/>
    <property type="match status" value="1"/>
</dbReference>
<dbReference type="PANTHER" id="PTHR43603">
    <property type="entry name" value="COBW DOMAIN-CONTAINING PROTEIN DDB_G0274527"/>
    <property type="match status" value="1"/>
</dbReference>
<comment type="caution">
    <text evidence="3">The sequence shown here is derived from an EMBL/GenBank/DDBJ whole genome shotgun (WGS) entry which is preliminary data.</text>
</comment>
<dbReference type="Proteomes" id="UP000788993">
    <property type="component" value="Unassembled WGS sequence"/>
</dbReference>
<dbReference type="Pfam" id="PF02492">
    <property type="entry name" value="cobW"/>
    <property type="match status" value="2"/>
</dbReference>
<reference evidence="3" key="2">
    <citation type="submission" date="2021-01" db="EMBL/GenBank/DDBJ databases">
        <authorList>
            <person name="Schikora-Tamarit M.A."/>
        </authorList>
    </citation>
    <scope>NUCLEOTIDE SEQUENCE</scope>
    <source>
        <strain evidence="3">NCAIM Y.01608</strain>
    </source>
</reference>
<protein>
    <recommendedName>
        <fullName evidence="2">CobW C-terminal domain-containing protein</fullName>
    </recommendedName>
</protein>
<feature type="compositionally biased region" description="Basic residues" evidence="1">
    <location>
        <begin position="598"/>
        <end position="611"/>
    </location>
</feature>
<dbReference type="PANTHER" id="PTHR43603:SF1">
    <property type="entry name" value="ZINC-REGULATED GTPASE METALLOPROTEIN ACTIVATOR 1"/>
    <property type="match status" value="1"/>
</dbReference>
<dbReference type="InterPro" id="IPR027417">
    <property type="entry name" value="P-loop_NTPase"/>
</dbReference>
<dbReference type="CDD" id="cd03112">
    <property type="entry name" value="CobW-like"/>
    <property type="match status" value="1"/>
</dbReference>
<keyword evidence="4" id="KW-1185">Reference proteome</keyword>
<feature type="region of interest" description="Disordered" evidence="1">
    <location>
        <begin position="525"/>
        <end position="626"/>
    </location>
</feature>
<accession>A0A9P8PNI3</accession>
<name>A0A9P8PNI3_9ASCO</name>
<dbReference type="AlphaFoldDB" id="A0A9P8PNI3"/>
<sequence length="626" mass="70312">MGRISKSKKATKAKTATSKQKGPIPVTLLSGFLGSGKTTLLEHILTASHGYKIAVIINDMSSLNIDASLIRNHKVHNTEEKLVQLQNGCICCTLRGDLLEGLTSLAKSQDVDYIVIESTGISEPMQVAETFTTEFTEALLQNDAGIPEEMVDKNTEKVLKEIIDIGGLTKLAYLDTCVTVIDSINFLENFETIEFLADRWGDNGQGEAERTITDLMVDQIEFCDVIILNKTSGISKKKIADIEKIVHQLNPVAKVYKTDYCKIDLKHIFNTGLYDFEKATTSAGWLQSIKEMSIREGKFGDNQSSRLAPKPETEEYGINNFVYTARKPFHPQRLYDLVVNKFYVIEQTQLDDTKNSEDDDEDEDDEEEDDDEEDEEEEDEKTTIENKKNSAFGPLLRSKGDFWIASRYIVRGEWSHAGTMLTLKGGMPWFAVSREFWPEDPKAVEMILQDFQGAHGDRRQEIVMIGLSIDKEQITKALDSALLTDEEMERFDGIVKNANGLLDIEKKLNKAFEDPFEPWLMLENEEEEEEADEAVVESKIGTKTEEALEDESEKSSGEDDAPSETSKSEEIDDSESSGAKNEKENTIVKNIVHDIQHSLHHHGPGHNHSHSHNQTPQKLVAVSGKL</sequence>
<feature type="compositionally biased region" description="Basic and acidic residues" evidence="1">
    <location>
        <begin position="580"/>
        <end position="597"/>
    </location>
</feature>
<feature type="compositionally biased region" description="Acidic residues" evidence="1">
    <location>
        <begin position="357"/>
        <end position="380"/>
    </location>
</feature>
<organism evidence="3 4">
    <name type="scientific">Ogataea polymorpha</name>
    <dbReference type="NCBI Taxonomy" id="460523"/>
    <lineage>
        <taxon>Eukaryota</taxon>
        <taxon>Fungi</taxon>
        <taxon>Dikarya</taxon>
        <taxon>Ascomycota</taxon>
        <taxon>Saccharomycotina</taxon>
        <taxon>Pichiomycetes</taxon>
        <taxon>Pichiales</taxon>
        <taxon>Pichiaceae</taxon>
        <taxon>Ogataea</taxon>
    </lineage>
</organism>
<reference evidence="3" key="1">
    <citation type="journal article" date="2021" name="Open Biol.">
        <title>Shared evolutionary footprints suggest mitochondrial oxidative damage underlies multiple complex I losses in fungi.</title>
        <authorList>
            <person name="Schikora-Tamarit M.A."/>
            <person name="Marcet-Houben M."/>
            <person name="Nosek J."/>
            <person name="Gabaldon T."/>
        </authorList>
    </citation>
    <scope>NUCLEOTIDE SEQUENCE</scope>
    <source>
        <strain evidence="3">NCAIM Y.01608</strain>
    </source>
</reference>
<dbReference type="InterPro" id="IPR003495">
    <property type="entry name" value="CobW/HypB/UreG_nucleotide-bd"/>
</dbReference>
<feature type="region of interest" description="Disordered" evidence="1">
    <location>
        <begin position="350"/>
        <end position="388"/>
    </location>
</feature>
<dbReference type="SUPFAM" id="SSF90002">
    <property type="entry name" value="Hypothetical protein YjiA, C-terminal domain"/>
    <property type="match status" value="1"/>
</dbReference>
<dbReference type="InterPro" id="IPR051927">
    <property type="entry name" value="Zn_Chap_cDPG_Synth"/>
</dbReference>
<feature type="compositionally biased region" description="Acidic residues" evidence="1">
    <location>
        <begin position="547"/>
        <end position="562"/>
    </location>
</feature>
<feature type="domain" description="CobW C-terminal" evidence="2">
    <location>
        <begin position="318"/>
        <end position="482"/>
    </location>
</feature>
<gene>
    <name evidence="3" type="ORF">OGATHE_001738</name>
</gene>
<dbReference type="InterPro" id="IPR011629">
    <property type="entry name" value="CobW-like_C"/>
</dbReference>
<evidence type="ECO:0000256" key="1">
    <source>
        <dbReference type="SAM" id="MobiDB-lite"/>
    </source>
</evidence>
<evidence type="ECO:0000313" key="4">
    <source>
        <dbReference type="Proteomes" id="UP000788993"/>
    </source>
</evidence>
<evidence type="ECO:0000259" key="2">
    <source>
        <dbReference type="SMART" id="SM00833"/>
    </source>
</evidence>
<dbReference type="SUPFAM" id="SSF52540">
    <property type="entry name" value="P-loop containing nucleoside triphosphate hydrolases"/>
    <property type="match status" value="1"/>
</dbReference>
<evidence type="ECO:0000313" key="3">
    <source>
        <dbReference type="EMBL" id="KAH3675398.1"/>
    </source>
</evidence>
<dbReference type="EMBL" id="JAEUBD010000382">
    <property type="protein sequence ID" value="KAH3675398.1"/>
    <property type="molecule type" value="Genomic_DNA"/>
</dbReference>
<dbReference type="Pfam" id="PF07683">
    <property type="entry name" value="CobW_C"/>
    <property type="match status" value="1"/>
</dbReference>